<dbReference type="InterPro" id="IPR046357">
    <property type="entry name" value="PPIase_dom_sf"/>
</dbReference>
<keyword evidence="2" id="KW-0413">Isomerase</keyword>
<gene>
    <name evidence="2" type="ORF">ASZ90_013263</name>
</gene>
<reference evidence="2" key="1">
    <citation type="journal article" date="2015" name="Proc. Natl. Acad. Sci. U.S.A.">
        <title>Networks of energetic and metabolic interactions define dynamics in microbial communities.</title>
        <authorList>
            <person name="Embree M."/>
            <person name="Liu J.K."/>
            <person name="Al-Bassam M.M."/>
            <person name="Zengler K."/>
        </authorList>
    </citation>
    <scope>NUCLEOTIDE SEQUENCE</scope>
</reference>
<dbReference type="EMBL" id="LNQE01001466">
    <property type="protein sequence ID" value="KUG17053.1"/>
    <property type="molecule type" value="Genomic_DNA"/>
</dbReference>
<dbReference type="InterPro" id="IPR052204">
    <property type="entry name" value="PpiC/parvulin_rotamase"/>
</dbReference>
<protein>
    <submittedName>
        <fullName evidence="2">Foldase protein prsa</fullName>
        <ecNumber evidence="2">5.2.1.8</ecNumber>
    </submittedName>
</protein>
<comment type="caution">
    <text evidence="2">The sequence shown here is derived from an EMBL/GenBank/DDBJ whole genome shotgun (WGS) entry which is preliminary data.</text>
</comment>
<dbReference type="EC" id="5.2.1.8" evidence="2"/>
<feature type="domain" description="PpiC" evidence="1">
    <location>
        <begin position="2"/>
        <end position="92"/>
    </location>
</feature>
<dbReference type="GO" id="GO:0003755">
    <property type="term" value="F:peptidyl-prolyl cis-trans isomerase activity"/>
    <property type="evidence" value="ECO:0007669"/>
    <property type="project" value="UniProtKB-EC"/>
</dbReference>
<name>A0A0W8F860_9ZZZZ</name>
<accession>A0A0W8F860</accession>
<sequence length="94" mass="10398">MTKEVHAAHILCKTEKKALEVKELLASGQESFAQMARKYSQCPSGKSGGDLGWFGKGRMVPEFEKAAFEGEKGKIIGPVKSQFGYHLIRVLDKK</sequence>
<dbReference type="PANTHER" id="PTHR43629:SF2">
    <property type="entry name" value="RHODANESE-LIKE_PPIC DOMAIN-CONTAINING PROTEIN 12, CHLOROPLASTIC"/>
    <property type="match status" value="1"/>
</dbReference>
<organism evidence="2">
    <name type="scientific">hydrocarbon metagenome</name>
    <dbReference type="NCBI Taxonomy" id="938273"/>
    <lineage>
        <taxon>unclassified sequences</taxon>
        <taxon>metagenomes</taxon>
        <taxon>ecological metagenomes</taxon>
    </lineage>
</organism>
<dbReference type="Pfam" id="PF00639">
    <property type="entry name" value="Rotamase"/>
    <property type="match status" value="1"/>
</dbReference>
<dbReference type="AlphaFoldDB" id="A0A0W8F860"/>
<evidence type="ECO:0000313" key="2">
    <source>
        <dbReference type="EMBL" id="KUG17053.1"/>
    </source>
</evidence>
<dbReference type="PROSITE" id="PS50198">
    <property type="entry name" value="PPIC_PPIASE_2"/>
    <property type="match status" value="1"/>
</dbReference>
<dbReference type="PANTHER" id="PTHR43629">
    <property type="entry name" value="PEPTIDYL-PROLYL CIS-TRANS ISOMERASE"/>
    <property type="match status" value="1"/>
</dbReference>
<dbReference type="InterPro" id="IPR000297">
    <property type="entry name" value="PPIase_PpiC"/>
</dbReference>
<evidence type="ECO:0000259" key="1">
    <source>
        <dbReference type="PROSITE" id="PS50198"/>
    </source>
</evidence>
<dbReference type="Gene3D" id="3.10.50.40">
    <property type="match status" value="1"/>
</dbReference>
<proteinExistence type="predicted"/>
<dbReference type="SUPFAM" id="SSF54534">
    <property type="entry name" value="FKBP-like"/>
    <property type="match status" value="1"/>
</dbReference>